<proteinExistence type="predicted"/>
<organism evidence="1 2">
    <name type="scientific">Salinibacter ruber</name>
    <dbReference type="NCBI Taxonomy" id="146919"/>
    <lineage>
        <taxon>Bacteria</taxon>
        <taxon>Pseudomonadati</taxon>
        <taxon>Rhodothermota</taxon>
        <taxon>Rhodothermia</taxon>
        <taxon>Rhodothermales</taxon>
        <taxon>Salinibacteraceae</taxon>
        <taxon>Salinibacter</taxon>
    </lineage>
</organism>
<comment type="caution">
    <text evidence="1">The sequence shown here is derived from an EMBL/GenBank/DDBJ whole genome shotgun (WGS) entry which is preliminary data.</text>
</comment>
<evidence type="ECO:0000313" key="1">
    <source>
        <dbReference type="EMBL" id="MCS3953388.1"/>
    </source>
</evidence>
<dbReference type="InterPro" id="IPR012337">
    <property type="entry name" value="RNaseH-like_sf"/>
</dbReference>
<protein>
    <recommendedName>
        <fullName evidence="3">Transposase</fullName>
    </recommendedName>
</protein>
<accession>A0A9X2Z5V9</accession>
<gene>
    <name evidence="1" type="ORF">GGP83_003363</name>
</gene>
<evidence type="ECO:0008006" key="3">
    <source>
        <dbReference type="Google" id="ProtNLM"/>
    </source>
</evidence>
<name>A0A9X2Z5V9_9BACT</name>
<dbReference type="Proteomes" id="UP001155010">
    <property type="component" value="Unassembled WGS sequence"/>
</dbReference>
<reference evidence="1" key="1">
    <citation type="submission" date="2022-08" db="EMBL/GenBank/DDBJ databases">
        <title>Genomic Encyclopedia of Type Strains, Phase V (KMG-V): Genome sequencing to study the core and pangenomes of soil and plant-associated prokaryotes.</title>
        <authorList>
            <person name="Whitman W."/>
        </authorList>
    </citation>
    <scope>NUCLEOTIDE SEQUENCE</scope>
    <source>
        <strain evidence="1">SP2017</strain>
    </source>
</reference>
<evidence type="ECO:0000313" key="2">
    <source>
        <dbReference type="Proteomes" id="UP001155010"/>
    </source>
</evidence>
<dbReference type="AlphaFoldDB" id="A0A9X2Z5V9"/>
<dbReference type="RefSeq" id="WP_259082628.1">
    <property type="nucleotide sequence ID" value="NZ_JANTZV010000023.1"/>
</dbReference>
<dbReference type="SUPFAM" id="SSF53098">
    <property type="entry name" value="Ribonuclease H-like"/>
    <property type="match status" value="1"/>
</dbReference>
<dbReference type="EMBL" id="JANUBB010000025">
    <property type="protein sequence ID" value="MCS3953388.1"/>
    <property type="molecule type" value="Genomic_DNA"/>
</dbReference>
<sequence length="242" mass="27502">MNYVSKLTSVLSDDLADWHKARLKFMARFVGSLLKLTTVNFSDLALALKPGVQASSNYRRIQRFMADFAFDFDAFGQLLLRLLPQKSGFTVSMDRTNWQFGETEINVLMIGICRGKVCFPVVWKLLGKAGNSNTDERIALTKRFLALVAPRDIHTFVADREFIGERWLGYLIGEKVPFSIRIRKNTNVGPEETPAWKLFSGLKVDQKRILPGGKRGACWGTASTSAQPLRRRHEVHRARRRA</sequence>